<dbReference type="EMBL" id="VUNA01000008">
    <property type="protein sequence ID" value="MST70699.1"/>
    <property type="molecule type" value="Genomic_DNA"/>
</dbReference>
<dbReference type="Gene3D" id="3.10.450.50">
    <property type="match status" value="1"/>
</dbReference>
<dbReference type="RefSeq" id="WP_154554263.1">
    <property type="nucleotide sequence ID" value="NZ_VUNA01000008.1"/>
</dbReference>
<dbReference type="SUPFAM" id="SSF103642">
    <property type="entry name" value="Sec-C motif"/>
    <property type="match status" value="1"/>
</dbReference>
<evidence type="ECO:0000313" key="1">
    <source>
        <dbReference type="EMBL" id="MST70699.1"/>
    </source>
</evidence>
<dbReference type="AlphaFoldDB" id="A0A6N7XL82"/>
<dbReference type="Proteomes" id="UP000469424">
    <property type="component" value="Unassembled WGS sequence"/>
</dbReference>
<protein>
    <recommendedName>
        <fullName evidence="3">SEC-C motif-containing protein</fullName>
    </recommendedName>
</protein>
<evidence type="ECO:0000313" key="2">
    <source>
        <dbReference type="Proteomes" id="UP000469424"/>
    </source>
</evidence>
<accession>A0A6N7XL82</accession>
<gene>
    <name evidence="1" type="ORF">FYJ65_04965</name>
</gene>
<proteinExistence type="predicted"/>
<name>A0A6N7XL82_9FIRM</name>
<sequence>MLNVFLNHKENLHQIRTICKKLNDIKGCISSGDYLNEIITMNDVSQLFKEVREIAVSNTDECLANAQYVFREYFLFFLKLANYFHLLEERRYRESWDVLQDCLDIAKFINRYSDERYDLDAIVVHLKKYETLYPYRLFSSSEFIIKKSHCSICGKSMQSLECRHIKGNLYWGEPAIMCVDEIKELQAICLVKHPEDKRCVLEVQDDVDEEEKYKMLNTFLGYNLHFLDGFNISSTIQLKKKDVKAGRNDTCPCGSGIKYKKCCGRNLFYRNEHNIVSPTGRIKLFSL</sequence>
<evidence type="ECO:0008006" key="3">
    <source>
        <dbReference type="Google" id="ProtNLM"/>
    </source>
</evidence>
<keyword evidence="2" id="KW-1185">Reference proteome</keyword>
<dbReference type="InterPro" id="IPR004027">
    <property type="entry name" value="SEC_C_motif"/>
</dbReference>
<comment type="caution">
    <text evidence="1">The sequence shown here is derived from an EMBL/GenBank/DDBJ whole genome shotgun (WGS) entry which is preliminary data.</text>
</comment>
<reference evidence="1 2" key="1">
    <citation type="submission" date="2019-08" db="EMBL/GenBank/DDBJ databases">
        <title>In-depth cultivation of the pig gut microbiome towards novel bacterial diversity and tailored functional studies.</title>
        <authorList>
            <person name="Wylensek D."/>
            <person name="Hitch T.C.A."/>
            <person name="Clavel T."/>
        </authorList>
    </citation>
    <scope>NUCLEOTIDE SEQUENCE [LARGE SCALE GENOMIC DNA]</scope>
    <source>
        <strain evidence="1 2">WCA-MUC-591-APC-4B</strain>
    </source>
</reference>
<dbReference type="Pfam" id="PF02810">
    <property type="entry name" value="SEC-C"/>
    <property type="match status" value="1"/>
</dbReference>
<organism evidence="1 2">
    <name type="scientific">Mogibacterium kristiansenii</name>
    <dbReference type="NCBI Taxonomy" id="2606708"/>
    <lineage>
        <taxon>Bacteria</taxon>
        <taxon>Bacillati</taxon>
        <taxon>Bacillota</taxon>
        <taxon>Clostridia</taxon>
        <taxon>Peptostreptococcales</taxon>
        <taxon>Anaerovoracaceae</taxon>
        <taxon>Mogibacterium</taxon>
    </lineage>
</organism>